<dbReference type="InterPro" id="IPR020816">
    <property type="entry name" value="Histone-like_DNA-bd_CS"/>
</dbReference>
<name>A0A2S9K0F1_9BURK</name>
<dbReference type="GO" id="GO:0030527">
    <property type="term" value="F:structural constituent of chromatin"/>
    <property type="evidence" value="ECO:0007669"/>
    <property type="project" value="InterPro"/>
</dbReference>
<evidence type="ECO:0000313" key="6">
    <source>
        <dbReference type="Proteomes" id="UP000238589"/>
    </source>
</evidence>
<dbReference type="RefSeq" id="WP_105749735.1">
    <property type="nucleotide sequence ID" value="NZ_PVLQ01000117.1"/>
</dbReference>
<dbReference type="Gene3D" id="4.10.520.10">
    <property type="entry name" value="IHF-like DNA-binding proteins"/>
    <property type="match status" value="1"/>
</dbReference>
<dbReference type="CDD" id="cd13831">
    <property type="entry name" value="HU"/>
    <property type="match status" value="1"/>
</dbReference>
<dbReference type="AlphaFoldDB" id="A0A2S9K0F1"/>
<keyword evidence="3 5" id="KW-0238">DNA-binding</keyword>
<dbReference type="EMBL" id="PVLQ01000117">
    <property type="protein sequence ID" value="PRD63930.1"/>
    <property type="molecule type" value="Genomic_DNA"/>
</dbReference>
<gene>
    <name evidence="5" type="ORF">C6P64_17060</name>
</gene>
<proteinExistence type="inferred from homology"/>
<dbReference type="SUPFAM" id="SSF47729">
    <property type="entry name" value="IHF-like DNA-binding proteins"/>
    <property type="match status" value="1"/>
</dbReference>
<evidence type="ECO:0000256" key="2">
    <source>
        <dbReference type="ARBA" id="ARBA00023067"/>
    </source>
</evidence>
<dbReference type="GO" id="GO:0003677">
    <property type="term" value="F:DNA binding"/>
    <property type="evidence" value="ECO:0007669"/>
    <property type="project" value="UniProtKB-KW"/>
</dbReference>
<evidence type="ECO:0000313" key="5">
    <source>
        <dbReference type="EMBL" id="PRD63930.1"/>
    </source>
</evidence>
<reference evidence="5 6" key="1">
    <citation type="submission" date="2018-03" db="EMBL/GenBank/DDBJ databases">
        <title>Comparative genomics illustrates the genes involved in a hyperalkaliphilic mechanisms of Serpentinomonas isolated from highly-alkaline calcium-rich serpentinized springs.</title>
        <authorList>
            <person name="Suzuki S."/>
            <person name="Ishii S."/>
            <person name="Walworth N."/>
            <person name="Bird L."/>
            <person name="Kuenen J.G."/>
            <person name="Nealson K.H."/>
        </authorList>
    </citation>
    <scope>NUCLEOTIDE SEQUENCE [LARGE SCALE GENOMIC DNA]</scope>
    <source>
        <strain evidence="5 6">P1</strain>
    </source>
</reference>
<protein>
    <submittedName>
        <fullName evidence="5">DNA-binding protein</fullName>
    </submittedName>
</protein>
<keyword evidence="2" id="KW-0226">DNA condensation</keyword>
<dbReference type="InterPro" id="IPR010992">
    <property type="entry name" value="IHF-like_DNA-bd_dom_sf"/>
</dbReference>
<sequence length="91" mass="9835">MNRQDLIDAVGAQTETSKAAAERLLDMLIQVIQSEAARGGGVRLKSFGTFEKTSAAARTGRNPVTGYLMRIPSSTMPKFTPSSTFKDLVKD</sequence>
<evidence type="ECO:0000256" key="3">
    <source>
        <dbReference type="ARBA" id="ARBA00023125"/>
    </source>
</evidence>
<dbReference type="OrthoDB" id="9799835at2"/>
<dbReference type="Pfam" id="PF00216">
    <property type="entry name" value="Bac_DNA_binding"/>
    <property type="match status" value="1"/>
</dbReference>
<keyword evidence="6" id="KW-1185">Reference proteome</keyword>
<dbReference type="PROSITE" id="PS00045">
    <property type="entry name" value="HISTONE_LIKE"/>
    <property type="match status" value="1"/>
</dbReference>
<dbReference type="Proteomes" id="UP000238589">
    <property type="component" value="Unassembled WGS sequence"/>
</dbReference>
<dbReference type="PRINTS" id="PR01727">
    <property type="entry name" value="DNABINDINGHU"/>
</dbReference>
<comment type="similarity">
    <text evidence="1 4">Belongs to the bacterial histone-like protein family.</text>
</comment>
<dbReference type="SMART" id="SM00411">
    <property type="entry name" value="BHL"/>
    <property type="match status" value="1"/>
</dbReference>
<dbReference type="GO" id="GO:0030261">
    <property type="term" value="P:chromosome condensation"/>
    <property type="evidence" value="ECO:0007669"/>
    <property type="project" value="UniProtKB-KW"/>
</dbReference>
<evidence type="ECO:0000256" key="4">
    <source>
        <dbReference type="RuleBase" id="RU003939"/>
    </source>
</evidence>
<dbReference type="PANTHER" id="PTHR33175:SF3">
    <property type="entry name" value="DNA-BINDING PROTEIN HU-BETA"/>
    <property type="match status" value="1"/>
</dbReference>
<dbReference type="PANTHER" id="PTHR33175">
    <property type="entry name" value="DNA-BINDING PROTEIN HU"/>
    <property type="match status" value="1"/>
</dbReference>
<organism evidence="5 6">
    <name type="scientific">Malikia granosa</name>
    <dbReference type="NCBI Taxonomy" id="263067"/>
    <lineage>
        <taxon>Bacteria</taxon>
        <taxon>Pseudomonadati</taxon>
        <taxon>Pseudomonadota</taxon>
        <taxon>Betaproteobacteria</taxon>
        <taxon>Burkholderiales</taxon>
        <taxon>Comamonadaceae</taxon>
        <taxon>Malikia</taxon>
    </lineage>
</organism>
<dbReference type="InterPro" id="IPR000119">
    <property type="entry name" value="Hist_DNA-bd"/>
</dbReference>
<comment type="caution">
    <text evidence="5">The sequence shown here is derived from an EMBL/GenBank/DDBJ whole genome shotgun (WGS) entry which is preliminary data.</text>
</comment>
<evidence type="ECO:0000256" key="1">
    <source>
        <dbReference type="ARBA" id="ARBA00010529"/>
    </source>
</evidence>
<accession>A0A2S9K0F1</accession>